<dbReference type="InterPro" id="IPR050481">
    <property type="entry name" value="UDP-glycosyltransf_plant"/>
</dbReference>
<keyword evidence="2" id="KW-0328">Glycosyltransferase</keyword>
<reference evidence="5" key="1">
    <citation type="submission" date="2017-07" db="EMBL/GenBank/DDBJ databases">
        <title>Taro Niue Genome Assembly and Annotation.</title>
        <authorList>
            <person name="Atibalentja N."/>
            <person name="Keating K."/>
            <person name="Fields C.J."/>
        </authorList>
    </citation>
    <scope>NUCLEOTIDE SEQUENCE</scope>
    <source>
        <strain evidence="5">Niue_2</strain>
        <tissue evidence="5">Leaf</tissue>
    </source>
</reference>
<evidence type="ECO:0008006" key="7">
    <source>
        <dbReference type="Google" id="ProtNLM"/>
    </source>
</evidence>
<evidence type="ECO:0000256" key="2">
    <source>
        <dbReference type="ARBA" id="ARBA00022676"/>
    </source>
</evidence>
<proteinExistence type="inferred from homology"/>
<feature type="transmembrane region" description="Helical" evidence="4">
    <location>
        <begin position="6"/>
        <end position="26"/>
    </location>
</feature>
<dbReference type="SUPFAM" id="SSF53756">
    <property type="entry name" value="UDP-Glycosyltransferase/glycogen phosphorylase"/>
    <property type="match status" value="1"/>
</dbReference>
<protein>
    <recommendedName>
        <fullName evidence="7">UDP-rhamnose:rhamnosyltransferase 1</fullName>
    </recommendedName>
</protein>
<evidence type="ECO:0000313" key="6">
    <source>
        <dbReference type="Proteomes" id="UP000652761"/>
    </source>
</evidence>
<dbReference type="InterPro" id="IPR002213">
    <property type="entry name" value="UDP_glucos_trans"/>
</dbReference>
<comment type="similarity">
    <text evidence="1">Belongs to the UDP-glycosyltransferase family.</text>
</comment>
<evidence type="ECO:0000256" key="4">
    <source>
        <dbReference type="SAM" id="Phobius"/>
    </source>
</evidence>
<evidence type="ECO:0000256" key="1">
    <source>
        <dbReference type="ARBA" id="ARBA00009995"/>
    </source>
</evidence>
<dbReference type="FunFam" id="3.40.50.2000:FF:000037">
    <property type="entry name" value="Glycosyltransferase"/>
    <property type="match status" value="1"/>
</dbReference>
<accession>A0A843TIR1</accession>
<keyword evidence="4" id="KW-0812">Transmembrane</keyword>
<keyword evidence="4" id="KW-1133">Transmembrane helix</keyword>
<dbReference type="PANTHER" id="PTHR48049">
    <property type="entry name" value="GLYCOSYLTRANSFERASE"/>
    <property type="match status" value="1"/>
</dbReference>
<comment type="caution">
    <text evidence="5">The sequence shown here is derived from an EMBL/GenBank/DDBJ whole genome shotgun (WGS) entry which is preliminary data.</text>
</comment>
<dbReference type="SMR" id="A0A843TIR1"/>
<dbReference type="PANTHER" id="PTHR48049:SF60">
    <property type="entry name" value="UDP-GLYCOSYLTRANSFERASE 91B1"/>
    <property type="match status" value="1"/>
</dbReference>
<organism evidence="5 6">
    <name type="scientific">Colocasia esculenta</name>
    <name type="common">Wild taro</name>
    <name type="synonym">Arum esculentum</name>
    <dbReference type="NCBI Taxonomy" id="4460"/>
    <lineage>
        <taxon>Eukaryota</taxon>
        <taxon>Viridiplantae</taxon>
        <taxon>Streptophyta</taxon>
        <taxon>Embryophyta</taxon>
        <taxon>Tracheophyta</taxon>
        <taxon>Spermatophyta</taxon>
        <taxon>Magnoliopsida</taxon>
        <taxon>Liliopsida</taxon>
        <taxon>Araceae</taxon>
        <taxon>Aroideae</taxon>
        <taxon>Colocasieae</taxon>
        <taxon>Colocasia</taxon>
    </lineage>
</organism>
<keyword evidence="3" id="KW-0808">Transferase</keyword>
<dbReference type="CDD" id="cd03784">
    <property type="entry name" value="GT1_Gtf-like"/>
    <property type="match status" value="1"/>
</dbReference>
<dbReference type="Proteomes" id="UP000652761">
    <property type="component" value="Unassembled WGS sequence"/>
</dbReference>
<dbReference type="FunFam" id="3.40.50.2000:FF:000088">
    <property type="entry name" value="Glycosyltransferase"/>
    <property type="match status" value="1"/>
</dbReference>
<dbReference type="Pfam" id="PF00201">
    <property type="entry name" value="UDPGT"/>
    <property type="match status" value="1"/>
</dbReference>
<gene>
    <name evidence="5" type="ORF">Taro_001314</name>
</gene>
<keyword evidence="6" id="KW-1185">Reference proteome</keyword>
<dbReference type="EMBL" id="NMUH01000027">
    <property type="protein sequence ID" value="MQL69030.1"/>
    <property type="molecule type" value="Genomic_DNA"/>
</dbReference>
<keyword evidence="4" id="KW-0472">Membrane</keyword>
<name>A0A843TIR1_COLES</name>
<dbReference type="GO" id="GO:0035251">
    <property type="term" value="F:UDP-glucosyltransferase activity"/>
    <property type="evidence" value="ECO:0007669"/>
    <property type="project" value="InterPro"/>
</dbReference>
<evidence type="ECO:0000256" key="3">
    <source>
        <dbReference type="ARBA" id="ARBA00022679"/>
    </source>
</evidence>
<evidence type="ECO:0000313" key="5">
    <source>
        <dbReference type="EMBL" id="MQL69030.1"/>
    </source>
</evidence>
<sequence>MDKDGVLHIVMLPWLALGHLLPFFDLSKRIAGLGHRVSFLSTPRNIRRLPEVPSRLAPLVNLVELPLPHVSGLPNGAEATIDLPSQELRPYLRMAYDKLEDQLYQFLEESSSSLPVDWIVFDYSPYWVPRVAARFGVPCAYLGLFSASVLSFYGPPSVLLGDSDDARTTPEQLMVPPKWIPFPSNIFYRGYEARELFKPGIEQDASGVSESYRFGAAITGCQLATVRSCPELEPRWLGLLGELYQKPVIPLGLLPPVEDDRDACADGWRGVVEWLGKQQPGSVIYVAFGSEVKLSCAQVHEIALGLEQCELPFVWALRSPFDKSDELKALPIDFEERNKHRGLVCRGWVPQVRILAHPSVGGFLTHGGWNSIVEGLALGRALVLLPLMFDQGLNSRDLVERGISVEVPRDEADGSFTGDAISKTLRLIMVEKEGETFRAKARESKAIFGNRELHDRCLSHFVEQLIDQRRQGRVSQRQHDSCSC</sequence>
<dbReference type="AlphaFoldDB" id="A0A843TIR1"/>
<dbReference type="Gene3D" id="3.40.50.2000">
    <property type="entry name" value="Glycogen Phosphorylase B"/>
    <property type="match status" value="2"/>
</dbReference>
<dbReference type="OrthoDB" id="5835829at2759"/>